<dbReference type="Proteomes" id="UP000279799">
    <property type="component" value="Chromosome"/>
</dbReference>
<evidence type="ECO:0000313" key="5">
    <source>
        <dbReference type="Proteomes" id="UP000279799"/>
    </source>
</evidence>
<keyword evidence="2" id="KW-0067">ATP-binding</keyword>
<evidence type="ECO:0000256" key="2">
    <source>
        <dbReference type="ARBA" id="ARBA00022840"/>
    </source>
</evidence>
<dbReference type="InterPro" id="IPR027417">
    <property type="entry name" value="P-loop_NTPase"/>
</dbReference>
<keyword evidence="4" id="KW-0418">Kinase</keyword>
<dbReference type="EC" id="2.7.1.-" evidence="4"/>
<keyword evidence="5" id="KW-1185">Reference proteome</keyword>
<accession>A0A448TVW1</accession>
<reference evidence="4 5" key="1">
    <citation type="submission" date="2018-12" db="EMBL/GenBank/DDBJ databases">
        <authorList>
            <consortium name="Pathogen Informatics"/>
        </authorList>
    </citation>
    <scope>NUCLEOTIDE SEQUENCE [LARGE SCALE GENOMIC DNA]</scope>
    <source>
        <strain evidence="4 5">NCTC12871</strain>
    </source>
</reference>
<dbReference type="OrthoDB" id="9792687at2"/>
<organism evidence="4 5">
    <name type="scientific">Actinobacillus delphinicola</name>
    <dbReference type="NCBI Taxonomy" id="51161"/>
    <lineage>
        <taxon>Bacteria</taxon>
        <taxon>Pseudomonadati</taxon>
        <taxon>Pseudomonadota</taxon>
        <taxon>Gammaproteobacteria</taxon>
        <taxon>Pasteurellales</taxon>
        <taxon>Pasteurellaceae</taxon>
        <taxon>Actinobacillus</taxon>
    </lineage>
</organism>
<evidence type="ECO:0000259" key="3">
    <source>
        <dbReference type="Pfam" id="PF06414"/>
    </source>
</evidence>
<keyword evidence="1" id="KW-0547">Nucleotide-binding</keyword>
<sequence>MSTLMQKDVLIEAVANAKAISINKHQGKHPASKRLGQLRNIIYLSSPQQIDFNEILQEINLLKETLLSLPDLSLHNELTGDMLILSKFEEAWKQMLEDNPQIKKSDNLKAFLLGGQPGAGKSFGAKQALHQLNNNIVVINGDEFRALHPEYEEIYKQHGKDASKYTGEFAGIMVHLFRERALKEKLNIVIEGTFRTTETPIRELTNFKKHGYSVDLIICTCPQEVSLDSTFERAEGHKKIGIQPRYVPPEHHDLVVDKLPQNVSEVFNTGLVDKLEIYSREGKCFDSTTNNPDEIAQRIYQILHATDSY</sequence>
<dbReference type="RefSeq" id="WP_126600491.1">
    <property type="nucleotide sequence ID" value="NZ_LR134510.1"/>
</dbReference>
<dbReference type="AlphaFoldDB" id="A0A448TVW1"/>
<dbReference type="GO" id="GO:0005524">
    <property type="term" value="F:ATP binding"/>
    <property type="evidence" value="ECO:0007669"/>
    <property type="project" value="UniProtKB-KW"/>
</dbReference>
<dbReference type="SUPFAM" id="SSF52540">
    <property type="entry name" value="P-loop containing nucleoside triphosphate hydrolases"/>
    <property type="match status" value="1"/>
</dbReference>
<dbReference type="KEGG" id="adp:NCTC12871_01572"/>
<dbReference type="Pfam" id="PF06414">
    <property type="entry name" value="Zeta_toxin"/>
    <property type="match status" value="1"/>
</dbReference>
<dbReference type="EMBL" id="LR134510">
    <property type="protein sequence ID" value="VEJ10064.1"/>
    <property type="molecule type" value="Genomic_DNA"/>
</dbReference>
<keyword evidence="4" id="KW-0808">Transferase</keyword>
<proteinExistence type="predicted"/>
<dbReference type="InterPro" id="IPR010488">
    <property type="entry name" value="Zeta_toxin_domain"/>
</dbReference>
<evidence type="ECO:0000256" key="1">
    <source>
        <dbReference type="ARBA" id="ARBA00022741"/>
    </source>
</evidence>
<feature type="domain" description="Zeta toxin" evidence="3">
    <location>
        <begin position="97"/>
        <end position="283"/>
    </location>
</feature>
<gene>
    <name evidence="4" type="primary">pezT</name>
    <name evidence="4" type="ORF">NCTC12871_01572</name>
</gene>
<protein>
    <submittedName>
        <fullName evidence="4">UDP-N-acetylglucosamine kinase</fullName>
        <ecNumber evidence="4">2.7.1.-</ecNumber>
    </submittedName>
</protein>
<dbReference type="Gene3D" id="3.40.50.300">
    <property type="entry name" value="P-loop containing nucleotide triphosphate hydrolases"/>
    <property type="match status" value="1"/>
</dbReference>
<dbReference type="GO" id="GO:0016301">
    <property type="term" value="F:kinase activity"/>
    <property type="evidence" value="ECO:0007669"/>
    <property type="project" value="UniProtKB-KW"/>
</dbReference>
<evidence type="ECO:0000313" key="4">
    <source>
        <dbReference type="EMBL" id="VEJ10064.1"/>
    </source>
</evidence>
<name>A0A448TVW1_9PAST</name>